<evidence type="ECO:0000259" key="2">
    <source>
        <dbReference type="Pfam" id="PF07238"/>
    </source>
</evidence>
<protein>
    <submittedName>
        <fullName evidence="3">Type IV pilus assembly PilZ</fullName>
    </submittedName>
</protein>
<accession>G7QAL9</accession>
<dbReference type="eggNOG" id="ENOG502ZFS3">
    <property type="taxonomic scope" value="Bacteria"/>
</dbReference>
<dbReference type="Proteomes" id="UP000004662">
    <property type="component" value="Chromosome"/>
</dbReference>
<gene>
    <name evidence="3" type="ORF">DFW101_3251</name>
</gene>
<evidence type="ECO:0000256" key="1">
    <source>
        <dbReference type="SAM" id="MobiDB-lite"/>
    </source>
</evidence>
<dbReference type="EMBL" id="CM001368">
    <property type="protein sequence ID" value="EHJ49250.1"/>
    <property type="molecule type" value="Genomic_DNA"/>
</dbReference>
<sequence>MDFTFKLEGESGRRAAHRERVRGLTAFLEDRGDEPYVVHDVSASGLALVDPGGTLVAGTAGRLTLRLGQKTLVAGLPVLVVRASGGELAGLAFGPLSLRQEAWLDKMVLEIQKRRIDLRKARDAAGNPEHKKTDRADEQT</sequence>
<reference evidence="4" key="1">
    <citation type="journal article" date="2015" name="Genome Announc.">
        <title>High-Quality Draft Genome Sequence of Desulfovibrio carbinoliphilus FW-101-2B, an Organic Acid-Oxidizing Sulfate-Reducing Bacterium Isolated from Uranium(VI)-Contaminated Groundwater.</title>
        <authorList>
            <person name="Ramsay B.D."/>
            <person name="Hwang C."/>
            <person name="Woo H.L."/>
            <person name="Carroll S.L."/>
            <person name="Lucas S."/>
            <person name="Han J."/>
            <person name="Lapidus A.L."/>
            <person name="Cheng J.F."/>
            <person name="Goodwin L.A."/>
            <person name="Pitluck S."/>
            <person name="Peters L."/>
            <person name="Chertkov O."/>
            <person name="Held B."/>
            <person name="Detter J.C."/>
            <person name="Han C.S."/>
            <person name="Tapia R."/>
            <person name="Land M.L."/>
            <person name="Hauser L.J."/>
            <person name="Kyrpides N.C."/>
            <person name="Ivanova N.N."/>
            <person name="Mikhailova N."/>
            <person name="Pagani I."/>
            <person name="Woyke T."/>
            <person name="Arkin A.P."/>
            <person name="Dehal P."/>
            <person name="Chivian D."/>
            <person name="Criddle C.S."/>
            <person name="Wu W."/>
            <person name="Chakraborty R."/>
            <person name="Hazen T.C."/>
            <person name="Fields M.W."/>
        </authorList>
    </citation>
    <scope>NUCLEOTIDE SEQUENCE [LARGE SCALE GENOMIC DNA]</scope>
    <source>
        <strain evidence="4">FW-101-2B</strain>
    </source>
</reference>
<keyword evidence="4" id="KW-1185">Reference proteome</keyword>
<dbReference type="Gene3D" id="2.40.10.220">
    <property type="entry name" value="predicted glycosyltransferase like domains"/>
    <property type="match status" value="1"/>
</dbReference>
<dbReference type="AlphaFoldDB" id="G7QAL9"/>
<name>G7QAL9_9BACT</name>
<dbReference type="GO" id="GO:0035438">
    <property type="term" value="F:cyclic-di-GMP binding"/>
    <property type="evidence" value="ECO:0007669"/>
    <property type="project" value="InterPro"/>
</dbReference>
<dbReference type="InterPro" id="IPR009875">
    <property type="entry name" value="PilZ_domain"/>
</dbReference>
<evidence type="ECO:0000313" key="3">
    <source>
        <dbReference type="EMBL" id="EHJ49250.1"/>
    </source>
</evidence>
<dbReference type="HOGENOM" id="CLU_130317_0_0_7"/>
<organism evidence="3 4">
    <name type="scientific">Solidesulfovibrio carbinoliphilus subsp. oakridgensis</name>
    <dbReference type="NCBI Taxonomy" id="694327"/>
    <lineage>
        <taxon>Bacteria</taxon>
        <taxon>Pseudomonadati</taxon>
        <taxon>Thermodesulfobacteriota</taxon>
        <taxon>Desulfovibrionia</taxon>
        <taxon>Desulfovibrionales</taxon>
        <taxon>Desulfovibrionaceae</taxon>
        <taxon>Solidesulfovibrio</taxon>
    </lineage>
</organism>
<dbReference type="SUPFAM" id="SSF141371">
    <property type="entry name" value="PilZ domain-like"/>
    <property type="match status" value="1"/>
</dbReference>
<dbReference type="STRING" id="694327.DFW101_3251"/>
<feature type="region of interest" description="Disordered" evidence="1">
    <location>
        <begin position="120"/>
        <end position="140"/>
    </location>
</feature>
<proteinExistence type="predicted"/>
<dbReference type="Pfam" id="PF07238">
    <property type="entry name" value="PilZ"/>
    <property type="match status" value="1"/>
</dbReference>
<feature type="domain" description="PilZ" evidence="2">
    <location>
        <begin position="13"/>
        <end position="108"/>
    </location>
</feature>
<dbReference type="OrthoDB" id="5471615at2"/>
<dbReference type="RefSeq" id="WP_009182583.1">
    <property type="nucleotide sequence ID" value="NZ_CM001368.1"/>
</dbReference>
<evidence type="ECO:0000313" key="4">
    <source>
        <dbReference type="Proteomes" id="UP000004662"/>
    </source>
</evidence>